<feature type="transmembrane region" description="Helical" evidence="1">
    <location>
        <begin position="33"/>
        <end position="53"/>
    </location>
</feature>
<keyword evidence="3" id="KW-1185">Reference proteome</keyword>
<dbReference type="AlphaFoldDB" id="A0A016TZ63"/>
<dbReference type="Proteomes" id="UP000024635">
    <property type="component" value="Unassembled WGS sequence"/>
</dbReference>
<name>A0A016TZ63_9BILA</name>
<protein>
    <submittedName>
        <fullName evidence="2">Uncharacterized protein</fullName>
    </submittedName>
</protein>
<organism evidence="2 3">
    <name type="scientific">Ancylostoma ceylanicum</name>
    <dbReference type="NCBI Taxonomy" id="53326"/>
    <lineage>
        <taxon>Eukaryota</taxon>
        <taxon>Metazoa</taxon>
        <taxon>Ecdysozoa</taxon>
        <taxon>Nematoda</taxon>
        <taxon>Chromadorea</taxon>
        <taxon>Rhabditida</taxon>
        <taxon>Rhabditina</taxon>
        <taxon>Rhabditomorpha</taxon>
        <taxon>Strongyloidea</taxon>
        <taxon>Ancylostomatidae</taxon>
        <taxon>Ancylostomatinae</taxon>
        <taxon>Ancylostoma</taxon>
    </lineage>
</organism>
<evidence type="ECO:0000256" key="1">
    <source>
        <dbReference type="SAM" id="Phobius"/>
    </source>
</evidence>
<reference evidence="3" key="1">
    <citation type="journal article" date="2015" name="Nat. Genet.">
        <title>The genome and transcriptome of the zoonotic hookworm Ancylostoma ceylanicum identify infection-specific gene families.</title>
        <authorList>
            <person name="Schwarz E.M."/>
            <person name="Hu Y."/>
            <person name="Antoshechkin I."/>
            <person name="Miller M.M."/>
            <person name="Sternberg P.W."/>
            <person name="Aroian R.V."/>
        </authorList>
    </citation>
    <scope>NUCLEOTIDE SEQUENCE</scope>
    <source>
        <strain evidence="3">HY135</strain>
    </source>
</reference>
<accession>A0A016TZ63</accession>
<keyword evidence="1" id="KW-0812">Transmembrane</keyword>
<sequence length="118" mass="12617">MFGVGNVIHHAKDCKAPFWAYSLLQRNQGMIRILLGVLLLVASLPEAASYLGFGYPPMYPPPPPMYPMPHPPMYPMPPPPMYPMVPPMMPSNTTVDPVTGALTGAIIGGLGGLLFGGL</sequence>
<feature type="transmembrane region" description="Helical" evidence="1">
    <location>
        <begin position="98"/>
        <end position="116"/>
    </location>
</feature>
<keyword evidence="1" id="KW-1133">Transmembrane helix</keyword>
<evidence type="ECO:0000313" key="3">
    <source>
        <dbReference type="Proteomes" id="UP000024635"/>
    </source>
</evidence>
<proteinExistence type="predicted"/>
<evidence type="ECO:0000313" key="2">
    <source>
        <dbReference type="EMBL" id="EYC08100.1"/>
    </source>
</evidence>
<dbReference type="EMBL" id="JARK01001403">
    <property type="protein sequence ID" value="EYC08100.1"/>
    <property type="molecule type" value="Genomic_DNA"/>
</dbReference>
<keyword evidence="1" id="KW-0472">Membrane</keyword>
<comment type="caution">
    <text evidence="2">The sequence shown here is derived from an EMBL/GenBank/DDBJ whole genome shotgun (WGS) entry which is preliminary data.</text>
</comment>
<gene>
    <name evidence="2" type="primary">Acey_s0067.g12</name>
    <name evidence="2" type="ORF">Y032_0067g12</name>
</gene>